<feature type="domain" description="PilZ" evidence="2">
    <location>
        <begin position="21"/>
        <end position="93"/>
    </location>
</feature>
<evidence type="ECO:0000313" key="3">
    <source>
        <dbReference type="EMBL" id="MFC3675316.1"/>
    </source>
</evidence>
<sequence>MATAKTTTADTAAETEQDGRNRRRFDRRDTKITARLDHPGGQIEGTVTNLSLEGCLFSPVIDLPVGSRVKLRLAGEKPVSATVKGVSERGVHCLLHAGGVTLGRLSADLDDMALLMLSAGRPHQPGKKKTDTED</sequence>
<dbReference type="Gene3D" id="2.40.10.220">
    <property type="entry name" value="predicted glycosyltransferase like domains"/>
    <property type="match status" value="1"/>
</dbReference>
<reference evidence="4" key="1">
    <citation type="journal article" date="2019" name="Int. J. Syst. Evol. Microbiol.">
        <title>The Global Catalogue of Microorganisms (GCM) 10K type strain sequencing project: providing services to taxonomists for standard genome sequencing and annotation.</title>
        <authorList>
            <consortium name="The Broad Institute Genomics Platform"/>
            <consortium name="The Broad Institute Genome Sequencing Center for Infectious Disease"/>
            <person name="Wu L."/>
            <person name="Ma J."/>
        </authorList>
    </citation>
    <scope>NUCLEOTIDE SEQUENCE [LARGE SCALE GENOMIC DNA]</scope>
    <source>
        <strain evidence="4">KCTC 42182</strain>
    </source>
</reference>
<gene>
    <name evidence="3" type="ORF">ACFOOQ_07170</name>
</gene>
<feature type="compositionally biased region" description="Low complexity" evidence="1">
    <location>
        <begin position="1"/>
        <end position="14"/>
    </location>
</feature>
<evidence type="ECO:0000313" key="4">
    <source>
        <dbReference type="Proteomes" id="UP001595711"/>
    </source>
</evidence>
<dbReference type="SUPFAM" id="SSF141371">
    <property type="entry name" value="PilZ domain-like"/>
    <property type="match status" value="1"/>
</dbReference>
<dbReference type="InterPro" id="IPR009875">
    <property type="entry name" value="PilZ_domain"/>
</dbReference>
<dbReference type="Pfam" id="PF07238">
    <property type="entry name" value="PilZ"/>
    <property type="match status" value="1"/>
</dbReference>
<proteinExistence type="predicted"/>
<protein>
    <submittedName>
        <fullName evidence="3">PilZ domain-containing protein</fullName>
    </submittedName>
</protein>
<accession>A0ABV7VFB7</accession>
<evidence type="ECO:0000259" key="2">
    <source>
        <dbReference type="Pfam" id="PF07238"/>
    </source>
</evidence>
<dbReference type="Proteomes" id="UP001595711">
    <property type="component" value="Unassembled WGS sequence"/>
</dbReference>
<comment type="caution">
    <text evidence="3">The sequence shown here is derived from an EMBL/GenBank/DDBJ whole genome shotgun (WGS) entry which is preliminary data.</text>
</comment>
<keyword evidence="4" id="KW-1185">Reference proteome</keyword>
<evidence type="ECO:0000256" key="1">
    <source>
        <dbReference type="SAM" id="MobiDB-lite"/>
    </source>
</evidence>
<dbReference type="EMBL" id="JBHRYJ010000001">
    <property type="protein sequence ID" value="MFC3675316.1"/>
    <property type="molecule type" value="Genomic_DNA"/>
</dbReference>
<feature type="region of interest" description="Disordered" evidence="1">
    <location>
        <begin position="1"/>
        <end position="32"/>
    </location>
</feature>
<name>A0ABV7VFB7_9PROT</name>
<organism evidence="3 4">
    <name type="scientific">Ferrovibrio xuzhouensis</name>
    <dbReference type="NCBI Taxonomy" id="1576914"/>
    <lineage>
        <taxon>Bacteria</taxon>
        <taxon>Pseudomonadati</taxon>
        <taxon>Pseudomonadota</taxon>
        <taxon>Alphaproteobacteria</taxon>
        <taxon>Rhodospirillales</taxon>
        <taxon>Rhodospirillaceae</taxon>
        <taxon>Ferrovibrio</taxon>
    </lineage>
</organism>
<dbReference type="RefSeq" id="WP_379723655.1">
    <property type="nucleotide sequence ID" value="NZ_JBHRYJ010000001.1"/>
</dbReference>